<dbReference type="EMBL" id="QJUM01000030">
    <property type="protein sequence ID" value="TBV01506.1"/>
    <property type="molecule type" value="Genomic_DNA"/>
</dbReference>
<proteinExistence type="predicted"/>
<evidence type="ECO:0000313" key="3">
    <source>
        <dbReference type="EMBL" id="TBV01506.1"/>
    </source>
</evidence>
<accession>A0A4Q9QRG7</accession>
<dbReference type="Gene3D" id="3.30.70.100">
    <property type="match status" value="1"/>
</dbReference>
<keyword evidence="2" id="KW-0503">Monooxygenase</keyword>
<evidence type="ECO:0000313" key="2">
    <source>
        <dbReference type="EMBL" id="TBU83527.1"/>
    </source>
</evidence>
<comment type="caution">
    <text evidence="2">The sequence shown here is derived from an EMBL/GenBank/DDBJ whole genome shotgun (WGS) entry which is preliminary data.</text>
</comment>
<dbReference type="InterPro" id="IPR011008">
    <property type="entry name" value="Dimeric_a/b-barrel"/>
</dbReference>
<sequence>MQTHITVLNAVPGRSDELGACLAVLPESMRRLDGCLAFELCRDGHDPAQWQLRGSWQSTADLHRYFATPLVQQVLDKAWREGVIQYLDSRTA</sequence>
<organism evidence="2 5">
    <name type="scientific">Phytopseudomonas dryadis</name>
    <dbReference type="NCBI Taxonomy" id="2487520"/>
    <lineage>
        <taxon>Bacteria</taxon>
        <taxon>Pseudomonadati</taxon>
        <taxon>Pseudomonadota</taxon>
        <taxon>Gammaproteobacteria</taxon>
        <taxon>Pseudomonadales</taxon>
        <taxon>Pseudomonadaceae</taxon>
        <taxon>Phytopseudomonas</taxon>
    </lineage>
</organism>
<dbReference type="EMBL" id="QJUL01000074">
    <property type="protein sequence ID" value="TBU83527.1"/>
    <property type="molecule type" value="Genomic_DNA"/>
</dbReference>
<keyword evidence="2" id="KW-0560">Oxidoreductase</keyword>
<dbReference type="OrthoDB" id="6883197at2"/>
<evidence type="ECO:0000259" key="1">
    <source>
        <dbReference type="Pfam" id="PF03992"/>
    </source>
</evidence>
<dbReference type="Pfam" id="PF03992">
    <property type="entry name" value="ABM"/>
    <property type="match status" value="1"/>
</dbReference>
<dbReference type="RefSeq" id="WP_131173673.1">
    <property type="nucleotide sequence ID" value="NZ_QJUL01000074.1"/>
</dbReference>
<dbReference type="AlphaFoldDB" id="A0A4Q9QRG7"/>
<name>A0A4Q9QRG7_9GAMM</name>
<reference evidence="4 5" key="1">
    <citation type="submission" date="2018-06" db="EMBL/GenBank/DDBJ databases">
        <title>Three novel Pseudomonas species isolated from symptomatic oak.</title>
        <authorList>
            <person name="Bueno-Gonzalez V."/>
            <person name="Brady C."/>
        </authorList>
    </citation>
    <scope>NUCLEOTIDE SEQUENCE [LARGE SCALE GENOMIC DNA]</scope>
    <source>
        <strain evidence="3 4">P26B</strain>
        <strain evidence="2 5">P6B</strain>
    </source>
</reference>
<dbReference type="SUPFAM" id="SSF54909">
    <property type="entry name" value="Dimeric alpha+beta barrel"/>
    <property type="match status" value="1"/>
</dbReference>
<dbReference type="Proteomes" id="UP000293172">
    <property type="component" value="Unassembled WGS sequence"/>
</dbReference>
<evidence type="ECO:0000313" key="5">
    <source>
        <dbReference type="Proteomes" id="UP000293172"/>
    </source>
</evidence>
<keyword evidence="4" id="KW-1185">Reference proteome</keyword>
<dbReference type="Proteomes" id="UP000291334">
    <property type="component" value="Unassembled WGS sequence"/>
</dbReference>
<dbReference type="InterPro" id="IPR007138">
    <property type="entry name" value="ABM_dom"/>
</dbReference>
<protein>
    <submittedName>
        <fullName evidence="2">Antibiotic biosynthesis monooxygenase</fullName>
    </submittedName>
</protein>
<feature type="domain" description="ABM" evidence="1">
    <location>
        <begin position="1"/>
        <end position="74"/>
    </location>
</feature>
<gene>
    <name evidence="3" type="ORF">DNK34_20925</name>
    <name evidence="2" type="ORF">DNK44_25690</name>
</gene>
<evidence type="ECO:0000313" key="4">
    <source>
        <dbReference type="Proteomes" id="UP000291334"/>
    </source>
</evidence>
<dbReference type="GO" id="GO:0004497">
    <property type="term" value="F:monooxygenase activity"/>
    <property type="evidence" value="ECO:0007669"/>
    <property type="project" value="UniProtKB-KW"/>
</dbReference>